<organism evidence="1 2">
    <name type="scientific">Trifolium medium</name>
    <dbReference type="NCBI Taxonomy" id="97028"/>
    <lineage>
        <taxon>Eukaryota</taxon>
        <taxon>Viridiplantae</taxon>
        <taxon>Streptophyta</taxon>
        <taxon>Embryophyta</taxon>
        <taxon>Tracheophyta</taxon>
        <taxon>Spermatophyta</taxon>
        <taxon>Magnoliopsida</taxon>
        <taxon>eudicotyledons</taxon>
        <taxon>Gunneridae</taxon>
        <taxon>Pentapetalae</taxon>
        <taxon>rosids</taxon>
        <taxon>fabids</taxon>
        <taxon>Fabales</taxon>
        <taxon>Fabaceae</taxon>
        <taxon>Papilionoideae</taxon>
        <taxon>50 kb inversion clade</taxon>
        <taxon>NPAAA clade</taxon>
        <taxon>Hologalegina</taxon>
        <taxon>IRL clade</taxon>
        <taxon>Trifolieae</taxon>
        <taxon>Trifolium</taxon>
    </lineage>
</organism>
<protein>
    <submittedName>
        <fullName evidence="1">Uncharacterized protein</fullName>
    </submittedName>
</protein>
<dbReference type="EMBL" id="LXQA010054730">
    <property type="protein sequence ID" value="MCI04239.1"/>
    <property type="molecule type" value="Genomic_DNA"/>
</dbReference>
<evidence type="ECO:0000313" key="1">
    <source>
        <dbReference type="EMBL" id="MCI04239.1"/>
    </source>
</evidence>
<keyword evidence="2" id="KW-1185">Reference proteome</keyword>
<dbReference type="AlphaFoldDB" id="A0A392NYF5"/>
<reference evidence="1 2" key="1">
    <citation type="journal article" date="2018" name="Front. Plant Sci.">
        <title>Red Clover (Trifolium pratense) and Zigzag Clover (T. medium) - A Picture of Genomic Similarities and Differences.</title>
        <authorList>
            <person name="Dluhosova J."/>
            <person name="Istvanek J."/>
            <person name="Nedelnik J."/>
            <person name="Repkova J."/>
        </authorList>
    </citation>
    <scope>NUCLEOTIDE SEQUENCE [LARGE SCALE GENOMIC DNA]</scope>
    <source>
        <strain evidence="2">cv. 10/8</strain>
        <tissue evidence="1">Leaf</tissue>
    </source>
</reference>
<feature type="non-terminal residue" evidence="1">
    <location>
        <position position="1"/>
    </location>
</feature>
<name>A0A392NYF5_9FABA</name>
<accession>A0A392NYF5</accession>
<evidence type="ECO:0000313" key="2">
    <source>
        <dbReference type="Proteomes" id="UP000265520"/>
    </source>
</evidence>
<proteinExistence type="predicted"/>
<sequence length="36" mass="4029">CGSGSGSTHVYPELLERKTMRNKAVYERSIMKSALK</sequence>
<comment type="caution">
    <text evidence="1">The sequence shown here is derived from an EMBL/GenBank/DDBJ whole genome shotgun (WGS) entry which is preliminary data.</text>
</comment>
<dbReference type="Proteomes" id="UP000265520">
    <property type="component" value="Unassembled WGS sequence"/>
</dbReference>